<reference evidence="2" key="1">
    <citation type="submission" date="2020-08" db="EMBL/GenBank/DDBJ databases">
        <title>Genome public.</title>
        <authorList>
            <person name="Liu C."/>
            <person name="Sun Q."/>
        </authorList>
    </citation>
    <scope>NUCLEOTIDE SEQUENCE</scope>
    <source>
        <strain evidence="2">N12</strain>
    </source>
</reference>
<sequence>MKGRILLLSSISMLFAMGAMAQDYAPANWKFSKMEKGSAEGIFIREMASSKWNCSAPFRLGDNLDGSVGLACAVGGDVAGPASDKYEGMTDDDKAVFEEFYKACQIVDGGVLGNIFCYQGNTSTGTDSRAVKNTKSMPNSTLFWLSNTDIPLGNNYRLSVSFRVIADAAEKMKLTLATSSYDGIDQGTGLANDGYREFELPFYTEFNDYWSTAKMDITIKDNTDPNYKELPLVMKMWLGNGIESGIVLFRDFKLEKIDAIDNEYVPGKIVDEDWDDTPTGISYTEKDNQAVVWAKDGQITVVDAASPVSVYSISGQLVAFKAPMSNVTTIPVSEKGVYVVKVGNSCRKVVL</sequence>
<evidence type="ECO:0000313" key="2">
    <source>
        <dbReference type="EMBL" id="MBC8593833.1"/>
    </source>
</evidence>
<evidence type="ECO:0000256" key="1">
    <source>
        <dbReference type="SAM" id="SignalP"/>
    </source>
</evidence>
<keyword evidence="3" id="KW-1185">Reference proteome</keyword>
<evidence type="ECO:0000313" key="3">
    <source>
        <dbReference type="Proteomes" id="UP000651085"/>
    </source>
</evidence>
<keyword evidence="1" id="KW-0732">Signal</keyword>
<name>A0A926IRL5_9BACT</name>
<accession>A0A926IRL5</accession>
<feature type="chain" id="PRO_5037021996" evidence="1">
    <location>
        <begin position="22"/>
        <end position="351"/>
    </location>
</feature>
<feature type="signal peptide" evidence="1">
    <location>
        <begin position="1"/>
        <end position="21"/>
    </location>
</feature>
<dbReference type="Proteomes" id="UP000651085">
    <property type="component" value="Unassembled WGS sequence"/>
</dbReference>
<gene>
    <name evidence="2" type="ORF">H8744_11370</name>
</gene>
<proteinExistence type="predicted"/>
<protein>
    <submittedName>
        <fullName evidence="2">T9SS type A sorting domain-containing protein</fullName>
    </submittedName>
</protein>
<dbReference type="EMBL" id="JACRTF010000001">
    <property type="protein sequence ID" value="MBC8593833.1"/>
    <property type="molecule type" value="Genomic_DNA"/>
</dbReference>
<dbReference type="AlphaFoldDB" id="A0A926IRL5"/>
<comment type="caution">
    <text evidence="2">The sequence shown here is derived from an EMBL/GenBank/DDBJ whole genome shotgun (WGS) entry which is preliminary data.</text>
</comment>
<organism evidence="2 3">
    <name type="scientific">Jilunia laotingensis</name>
    <dbReference type="NCBI Taxonomy" id="2763675"/>
    <lineage>
        <taxon>Bacteria</taxon>
        <taxon>Pseudomonadati</taxon>
        <taxon>Bacteroidota</taxon>
        <taxon>Bacteroidia</taxon>
        <taxon>Bacteroidales</taxon>
        <taxon>Bacteroidaceae</taxon>
        <taxon>Jilunia</taxon>
    </lineage>
</organism>